<dbReference type="GO" id="GO:0004672">
    <property type="term" value="F:protein kinase activity"/>
    <property type="evidence" value="ECO:0007669"/>
    <property type="project" value="InterPro"/>
</dbReference>
<dbReference type="Proteomes" id="UP000266861">
    <property type="component" value="Unassembled WGS sequence"/>
</dbReference>
<dbReference type="OrthoDB" id="2018507at2759"/>
<evidence type="ECO:0000259" key="1">
    <source>
        <dbReference type="PROSITE" id="PS50011"/>
    </source>
</evidence>
<dbReference type="InterPro" id="IPR011990">
    <property type="entry name" value="TPR-like_helical_dom_sf"/>
</dbReference>
<accession>A0A397GQ39</accession>
<dbReference type="GO" id="GO:0005524">
    <property type="term" value="F:ATP binding"/>
    <property type="evidence" value="ECO:0007669"/>
    <property type="project" value="InterPro"/>
</dbReference>
<protein>
    <recommendedName>
        <fullName evidence="1">Protein kinase domain-containing protein</fullName>
    </recommendedName>
</protein>
<dbReference type="InterPro" id="IPR006597">
    <property type="entry name" value="Sel1-like"/>
</dbReference>
<name>A0A397GQ39_9GLOM</name>
<gene>
    <name evidence="2" type="ORF">Glove_444g6</name>
</gene>
<evidence type="ECO:0000313" key="2">
    <source>
        <dbReference type="EMBL" id="RHZ53211.1"/>
    </source>
</evidence>
<dbReference type="AlphaFoldDB" id="A0A397GQ39"/>
<dbReference type="InterPro" id="IPR052748">
    <property type="entry name" value="ISR_Activator"/>
</dbReference>
<dbReference type="SUPFAM" id="SSF81901">
    <property type="entry name" value="HCP-like"/>
    <property type="match status" value="1"/>
</dbReference>
<dbReference type="Gene3D" id="1.10.510.10">
    <property type="entry name" value="Transferase(Phosphotransferase) domain 1"/>
    <property type="match status" value="1"/>
</dbReference>
<sequence length="377" mass="43500">MSSLENLIIDDIIQKENIPFCQYSEFQNVKLITANIFKASFKISQETNSENILIHNEIIKKMFLNLPKIISDSLCFLKNNFGPIQYMDAQHLGLFSTIDKNKRFDSFCLGIILWEISSGNPTFEMELSLNTKDKRKLAIPGTPHKYKEIYTDCLKHNGKSRPDIFQVVKNLSEIIISDANVEFGIPQSQLYNVKYVKLQSEKPEIKLDSFAVTTETEVKHKKNLVGIIYEMIRHPSYYWFTSLIGFFTSMTLELFPIIKWLLNFLILASNLIIDISSSNSSSLRNINKEIGTISLADMYFDGLETAFKLYLKSAEKGFLLAQFNVGWCYKYGTGMKLKDFNGVGEDKKEAFKWYMKDAEKENHIAQHNLGDCYKYQT</sequence>
<dbReference type="EMBL" id="PQFF01000391">
    <property type="protein sequence ID" value="RHZ53211.1"/>
    <property type="molecule type" value="Genomic_DNA"/>
</dbReference>
<keyword evidence="3" id="KW-1185">Reference proteome</keyword>
<dbReference type="PANTHER" id="PTHR45011">
    <property type="entry name" value="DAP3-BINDING CELL DEATH ENHANCER 1"/>
    <property type="match status" value="1"/>
</dbReference>
<dbReference type="InterPro" id="IPR000719">
    <property type="entry name" value="Prot_kinase_dom"/>
</dbReference>
<proteinExistence type="predicted"/>
<dbReference type="SMART" id="SM00671">
    <property type="entry name" value="SEL1"/>
    <property type="match status" value="2"/>
</dbReference>
<dbReference type="PROSITE" id="PS50011">
    <property type="entry name" value="PROTEIN_KINASE_DOM"/>
    <property type="match status" value="1"/>
</dbReference>
<comment type="caution">
    <text evidence="2">The sequence shown here is derived from an EMBL/GenBank/DDBJ whole genome shotgun (WGS) entry which is preliminary data.</text>
</comment>
<dbReference type="Gene3D" id="1.25.40.10">
    <property type="entry name" value="Tetratricopeptide repeat domain"/>
    <property type="match status" value="1"/>
</dbReference>
<organism evidence="2 3">
    <name type="scientific">Diversispora epigaea</name>
    <dbReference type="NCBI Taxonomy" id="1348612"/>
    <lineage>
        <taxon>Eukaryota</taxon>
        <taxon>Fungi</taxon>
        <taxon>Fungi incertae sedis</taxon>
        <taxon>Mucoromycota</taxon>
        <taxon>Glomeromycotina</taxon>
        <taxon>Glomeromycetes</taxon>
        <taxon>Diversisporales</taxon>
        <taxon>Diversisporaceae</taxon>
        <taxon>Diversispora</taxon>
    </lineage>
</organism>
<reference evidence="2 3" key="1">
    <citation type="submission" date="2018-08" db="EMBL/GenBank/DDBJ databases">
        <title>Genome and evolution of the arbuscular mycorrhizal fungus Diversispora epigaea (formerly Glomus versiforme) and its bacterial endosymbionts.</title>
        <authorList>
            <person name="Sun X."/>
            <person name="Fei Z."/>
            <person name="Harrison M."/>
        </authorList>
    </citation>
    <scope>NUCLEOTIDE SEQUENCE [LARGE SCALE GENOMIC DNA]</scope>
    <source>
        <strain evidence="2 3">IT104</strain>
    </source>
</reference>
<evidence type="ECO:0000313" key="3">
    <source>
        <dbReference type="Proteomes" id="UP000266861"/>
    </source>
</evidence>
<dbReference type="PANTHER" id="PTHR45011:SF1">
    <property type="entry name" value="DAP3-BINDING CELL DEATH ENHANCER 1"/>
    <property type="match status" value="1"/>
</dbReference>
<feature type="domain" description="Protein kinase" evidence="1">
    <location>
        <begin position="1"/>
        <end position="175"/>
    </location>
</feature>
<dbReference type="InterPro" id="IPR011009">
    <property type="entry name" value="Kinase-like_dom_sf"/>
</dbReference>
<dbReference type="SUPFAM" id="SSF56112">
    <property type="entry name" value="Protein kinase-like (PK-like)"/>
    <property type="match status" value="1"/>
</dbReference>